<feature type="binding site" evidence="6">
    <location>
        <begin position="120"/>
        <end position="125"/>
    </location>
    <ligand>
        <name>S-adenosyl-L-methionine</name>
        <dbReference type="ChEBI" id="CHEBI:59789"/>
    </ligand>
</feature>
<dbReference type="CDD" id="cd18081">
    <property type="entry name" value="RlmH-like"/>
    <property type="match status" value="1"/>
</dbReference>
<evidence type="ECO:0000256" key="4">
    <source>
        <dbReference type="ARBA" id="ARBA00022691"/>
    </source>
</evidence>
<dbReference type="PANTHER" id="PTHR33603">
    <property type="entry name" value="METHYLTRANSFERASE"/>
    <property type="match status" value="1"/>
</dbReference>
<comment type="subunit">
    <text evidence="6">Homodimer.</text>
</comment>
<dbReference type="HAMAP" id="MF_00658">
    <property type="entry name" value="23SrRNA_methyltr_H"/>
    <property type="match status" value="1"/>
</dbReference>
<dbReference type="Pfam" id="PF02590">
    <property type="entry name" value="SPOUT_MTase"/>
    <property type="match status" value="1"/>
</dbReference>
<dbReference type="PANTHER" id="PTHR33603:SF1">
    <property type="entry name" value="RIBOSOMAL RNA LARGE SUBUNIT METHYLTRANSFERASE H"/>
    <property type="match status" value="1"/>
</dbReference>
<name>A0A9D0ZRC5_9FIRM</name>
<dbReference type="GO" id="GO:0005737">
    <property type="term" value="C:cytoplasm"/>
    <property type="evidence" value="ECO:0007669"/>
    <property type="project" value="UniProtKB-SubCell"/>
</dbReference>
<dbReference type="Gene3D" id="3.40.1280.10">
    <property type="match status" value="1"/>
</dbReference>
<keyword evidence="4 6" id="KW-0949">S-adenosyl-L-methionine</keyword>
<evidence type="ECO:0000256" key="2">
    <source>
        <dbReference type="ARBA" id="ARBA00022603"/>
    </source>
</evidence>
<dbReference type="SUPFAM" id="SSF75217">
    <property type="entry name" value="alpha/beta knot"/>
    <property type="match status" value="1"/>
</dbReference>
<keyword evidence="1 6" id="KW-0698">rRNA processing</keyword>
<dbReference type="InterPro" id="IPR003742">
    <property type="entry name" value="RlmH-like"/>
</dbReference>
<comment type="similarity">
    <text evidence="5 6">Belongs to the RNA methyltransferase RlmH family.</text>
</comment>
<feature type="binding site" evidence="6">
    <location>
        <position position="70"/>
    </location>
    <ligand>
        <name>S-adenosyl-L-methionine</name>
        <dbReference type="ChEBI" id="CHEBI:59789"/>
    </ligand>
</feature>
<dbReference type="EMBL" id="DVFZ01000122">
    <property type="protein sequence ID" value="HIQ84059.1"/>
    <property type="molecule type" value="Genomic_DNA"/>
</dbReference>
<evidence type="ECO:0000256" key="3">
    <source>
        <dbReference type="ARBA" id="ARBA00022679"/>
    </source>
</evidence>
<dbReference type="InterPro" id="IPR029028">
    <property type="entry name" value="Alpha/beta_knot_MTases"/>
</dbReference>
<keyword evidence="6" id="KW-0963">Cytoplasm</keyword>
<feature type="binding site" evidence="6">
    <location>
        <position position="101"/>
    </location>
    <ligand>
        <name>S-adenosyl-L-methionine</name>
        <dbReference type="ChEBI" id="CHEBI:59789"/>
    </ligand>
</feature>
<evidence type="ECO:0000256" key="5">
    <source>
        <dbReference type="ARBA" id="ARBA00038303"/>
    </source>
</evidence>
<dbReference type="GO" id="GO:0070038">
    <property type="term" value="F:rRNA (pseudouridine-N3-)-methyltransferase activity"/>
    <property type="evidence" value="ECO:0007669"/>
    <property type="project" value="UniProtKB-UniRule"/>
</dbReference>
<proteinExistence type="inferred from homology"/>
<gene>
    <name evidence="6" type="primary">rlmH</name>
    <name evidence="7" type="ORF">IAA52_13295</name>
</gene>
<keyword evidence="3 6" id="KW-0808">Transferase</keyword>
<comment type="function">
    <text evidence="6">Specifically methylates the pseudouridine at position 1915 (m3Psi1915) in 23S rRNA.</text>
</comment>
<dbReference type="EC" id="2.1.1.177" evidence="6"/>
<keyword evidence="2 6" id="KW-0489">Methyltransferase</keyword>
<organism evidence="7 8">
    <name type="scientific">Candidatus Pullichristensenella stercorigallinarum</name>
    <dbReference type="NCBI Taxonomy" id="2840909"/>
    <lineage>
        <taxon>Bacteria</taxon>
        <taxon>Bacillati</taxon>
        <taxon>Bacillota</taxon>
        <taxon>Clostridia</taxon>
        <taxon>Candidatus Pullichristensenella</taxon>
    </lineage>
</organism>
<comment type="subcellular location">
    <subcellularLocation>
        <location evidence="6">Cytoplasm</location>
    </subcellularLocation>
</comment>
<dbReference type="Proteomes" id="UP000824260">
    <property type="component" value="Unassembled WGS sequence"/>
</dbReference>
<reference evidence="7" key="1">
    <citation type="submission" date="2020-10" db="EMBL/GenBank/DDBJ databases">
        <authorList>
            <person name="Gilroy R."/>
        </authorList>
    </citation>
    <scope>NUCLEOTIDE SEQUENCE</scope>
    <source>
        <strain evidence="7">ChiSjej6B24-2974</strain>
    </source>
</reference>
<dbReference type="PIRSF" id="PIRSF004505">
    <property type="entry name" value="MT_bac"/>
    <property type="match status" value="1"/>
</dbReference>
<accession>A0A9D0ZRC5</accession>
<reference evidence="7" key="2">
    <citation type="journal article" date="2021" name="PeerJ">
        <title>Extensive microbial diversity within the chicken gut microbiome revealed by metagenomics and culture.</title>
        <authorList>
            <person name="Gilroy R."/>
            <person name="Ravi A."/>
            <person name="Getino M."/>
            <person name="Pursley I."/>
            <person name="Horton D.L."/>
            <person name="Alikhan N.F."/>
            <person name="Baker D."/>
            <person name="Gharbi K."/>
            <person name="Hall N."/>
            <person name="Watson M."/>
            <person name="Adriaenssens E.M."/>
            <person name="Foster-Nyarko E."/>
            <person name="Jarju S."/>
            <person name="Secka A."/>
            <person name="Antonio M."/>
            <person name="Oren A."/>
            <person name="Chaudhuri R.R."/>
            <person name="La Ragione R."/>
            <person name="Hildebrand F."/>
            <person name="Pallen M.J."/>
        </authorList>
    </citation>
    <scope>NUCLEOTIDE SEQUENCE</scope>
    <source>
        <strain evidence="7">ChiSjej6B24-2974</strain>
    </source>
</reference>
<evidence type="ECO:0000313" key="8">
    <source>
        <dbReference type="Proteomes" id="UP000824260"/>
    </source>
</evidence>
<dbReference type="InterPro" id="IPR029026">
    <property type="entry name" value="tRNA_m1G_MTases_N"/>
</dbReference>
<evidence type="ECO:0000256" key="6">
    <source>
        <dbReference type="HAMAP-Rule" id="MF_00658"/>
    </source>
</evidence>
<sequence>MNAVVLCVGRLKESWQRAGVEEYLKRLSRYGKYSVEQVDDAPDSLGARAIEREGEALLKRIRPGDHVVALCVEAPAPDSPGLANSMRRWAALGARTVLVIGGSNGLSAAVLARADETVSFSRLTFPHGLMRVILLEQLYRGERILAGEPYHK</sequence>
<evidence type="ECO:0000313" key="7">
    <source>
        <dbReference type="EMBL" id="HIQ84059.1"/>
    </source>
</evidence>
<evidence type="ECO:0000256" key="1">
    <source>
        <dbReference type="ARBA" id="ARBA00022552"/>
    </source>
</evidence>
<comment type="catalytic activity">
    <reaction evidence="6">
        <text>pseudouridine(1915) in 23S rRNA + S-adenosyl-L-methionine = N(3)-methylpseudouridine(1915) in 23S rRNA + S-adenosyl-L-homocysteine + H(+)</text>
        <dbReference type="Rhea" id="RHEA:42752"/>
        <dbReference type="Rhea" id="RHEA-COMP:10221"/>
        <dbReference type="Rhea" id="RHEA-COMP:10222"/>
        <dbReference type="ChEBI" id="CHEBI:15378"/>
        <dbReference type="ChEBI" id="CHEBI:57856"/>
        <dbReference type="ChEBI" id="CHEBI:59789"/>
        <dbReference type="ChEBI" id="CHEBI:65314"/>
        <dbReference type="ChEBI" id="CHEBI:74486"/>
        <dbReference type="EC" id="2.1.1.177"/>
    </reaction>
</comment>
<comment type="caution">
    <text evidence="7">The sequence shown here is derived from an EMBL/GenBank/DDBJ whole genome shotgun (WGS) entry which is preliminary data.</text>
</comment>
<dbReference type="AlphaFoldDB" id="A0A9D0ZRC5"/>
<protein>
    <recommendedName>
        <fullName evidence="6">Ribosomal RNA large subunit methyltransferase H</fullName>
        <ecNumber evidence="6">2.1.1.177</ecNumber>
    </recommendedName>
    <alternativeName>
        <fullName evidence="6">23S rRNA (pseudouridine1915-N3)-methyltransferase</fullName>
    </alternativeName>
    <alternativeName>
        <fullName evidence="6">23S rRNA m3Psi1915 methyltransferase</fullName>
    </alternativeName>
    <alternativeName>
        <fullName evidence="6">rRNA (pseudouridine-N3-)-methyltransferase RlmH</fullName>
    </alternativeName>
</protein>